<evidence type="ECO:0000256" key="6">
    <source>
        <dbReference type="PIRSR" id="PIRSR000429-1"/>
    </source>
</evidence>
<proteinExistence type="inferred from homology"/>
<dbReference type="NCBIfam" id="TIGR01930">
    <property type="entry name" value="AcCoA-C-Actrans"/>
    <property type="match status" value="1"/>
</dbReference>
<dbReference type="FunFam" id="3.40.47.10:FF:000010">
    <property type="entry name" value="Acetyl-CoA acetyltransferase (Thiolase)"/>
    <property type="match status" value="1"/>
</dbReference>
<reference evidence="10 11" key="1">
    <citation type="submission" date="2019-07" db="EMBL/GenBank/DDBJ databases">
        <title>Whole genome shotgun sequence of Sporosarcina luteola NBRC 105378.</title>
        <authorList>
            <person name="Hosoyama A."/>
            <person name="Uohara A."/>
            <person name="Ohji S."/>
            <person name="Ichikawa N."/>
        </authorList>
    </citation>
    <scope>NUCLEOTIDE SEQUENCE [LARGE SCALE GENOMIC DNA]</scope>
    <source>
        <strain evidence="10 11">NBRC 105378</strain>
    </source>
</reference>
<sequence>MAQPVIVSAVRTAIGRRNKAFKNMHPAEFGAKIIREAVNRSGIDDKEITDVIMGNCLSNVGNMARYAALEGDLPTTTPGLTIDRQCGSGINSVVLAAQMIKSDGGVYVAGGIESMSKEPLQVDSQAYKLLDQLVFQNRDLSPEWIGNPPMGITAENIAEKYEITAERQHEYALVSQKRMKNAVDQGRFNEQILPIEVEMDDGQTVIFNKDEHPRPDITIEQLNMLKPVFKKNGTVTAGSSSGINDGAAALVLMDDVEAKRRNLNPLAKIVSYAVAGVDPNLMGMGPVPATRMALKKVGLTVEDMDFVELNEAFAVQVLACAEELGLDINKLNVNGGAIAHGHPIAATGAILVTKAIYELKRTDGKYALITACIGGGQGIALIIENVKEEE</sequence>
<dbReference type="Proteomes" id="UP000321901">
    <property type="component" value="Unassembled WGS sequence"/>
</dbReference>
<evidence type="ECO:0000256" key="7">
    <source>
        <dbReference type="RuleBase" id="RU003557"/>
    </source>
</evidence>
<feature type="active site" description="Proton acceptor" evidence="6">
    <location>
        <position position="342"/>
    </location>
</feature>
<dbReference type="InterPro" id="IPR020617">
    <property type="entry name" value="Thiolase_C"/>
</dbReference>
<dbReference type="InterPro" id="IPR016039">
    <property type="entry name" value="Thiolase-like"/>
</dbReference>
<accession>A0A511Z331</accession>
<dbReference type="GO" id="GO:0003985">
    <property type="term" value="F:acetyl-CoA C-acetyltransferase activity"/>
    <property type="evidence" value="ECO:0007669"/>
    <property type="project" value="UniProtKB-EC"/>
</dbReference>
<keyword evidence="4 7" id="KW-0012">Acyltransferase</keyword>
<evidence type="ECO:0000259" key="8">
    <source>
        <dbReference type="Pfam" id="PF00108"/>
    </source>
</evidence>
<name>A0A511Z331_9BACL</name>
<evidence type="ECO:0000313" key="11">
    <source>
        <dbReference type="Proteomes" id="UP000321901"/>
    </source>
</evidence>
<dbReference type="EC" id="2.3.1.9" evidence="2"/>
<dbReference type="InterPro" id="IPR020610">
    <property type="entry name" value="Thiolase_AS"/>
</dbReference>
<keyword evidence="3 7" id="KW-0808">Transferase</keyword>
<feature type="active site" description="Proton acceptor" evidence="6">
    <location>
        <position position="372"/>
    </location>
</feature>
<feature type="active site" description="Acyl-thioester intermediate" evidence="6">
    <location>
        <position position="86"/>
    </location>
</feature>
<dbReference type="InterPro" id="IPR020616">
    <property type="entry name" value="Thiolase_N"/>
</dbReference>
<dbReference type="Pfam" id="PF02803">
    <property type="entry name" value="Thiolase_C"/>
    <property type="match status" value="1"/>
</dbReference>
<evidence type="ECO:0000256" key="3">
    <source>
        <dbReference type="ARBA" id="ARBA00022679"/>
    </source>
</evidence>
<gene>
    <name evidence="10" type="ORF">SLU01_01620</name>
</gene>
<protein>
    <recommendedName>
        <fullName evidence="2">acetyl-CoA C-acetyltransferase</fullName>
        <ecNumber evidence="2">2.3.1.9</ecNumber>
    </recommendedName>
    <alternativeName>
        <fullName evidence="5">Acetoacetyl-CoA thiolase</fullName>
    </alternativeName>
</protein>
<dbReference type="InterPro" id="IPR020613">
    <property type="entry name" value="Thiolase_CS"/>
</dbReference>
<evidence type="ECO:0000256" key="2">
    <source>
        <dbReference type="ARBA" id="ARBA00012705"/>
    </source>
</evidence>
<keyword evidence="11" id="KW-1185">Reference proteome</keyword>
<comment type="similarity">
    <text evidence="1 7">Belongs to the thiolase-like superfamily. Thiolase family.</text>
</comment>
<dbReference type="SUPFAM" id="SSF53901">
    <property type="entry name" value="Thiolase-like"/>
    <property type="match status" value="2"/>
</dbReference>
<dbReference type="PROSITE" id="PS00099">
    <property type="entry name" value="THIOLASE_3"/>
    <property type="match status" value="1"/>
</dbReference>
<evidence type="ECO:0000256" key="5">
    <source>
        <dbReference type="ARBA" id="ARBA00030755"/>
    </source>
</evidence>
<dbReference type="AlphaFoldDB" id="A0A511Z331"/>
<evidence type="ECO:0000259" key="9">
    <source>
        <dbReference type="Pfam" id="PF02803"/>
    </source>
</evidence>
<dbReference type="CDD" id="cd00751">
    <property type="entry name" value="thiolase"/>
    <property type="match status" value="1"/>
</dbReference>
<dbReference type="PANTHER" id="PTHR18919">
    <property type="entry name" value="ACETYL-COA C-ACYLTRANSFERASE"/>
    <property type="match status" value="1"/>
</dbReference>
<dbReference type="PROSITE" id="PS00737">
    <property type="entry name" value="THIOLASE_2"/>
    <property type="match status" value="1"/>
</dbReference>
<dbReference type="EMBL" id="BJYL01000003">
    <property type="protein sequence ID" value="GEN81850.1"/>
    <property type="molecule type" value="Genomic_DNA"/>
</dbReference>
<dbReference type="Pfam" id="PF00108">
    <property type="entry name" value="Thiolase_N"/>
    <property type="match status" value="1"/>
</dbReference>
<feature type="domain" description="Thiolase C-terminal" evidence="9">
    <location>
        <begin position="264"/>
        <end position="384"/>
    </location>
</feature>
<dbReference type="InterPro" id="IPR002155">
    <property type="entry name" value="Thiolase"/>
</dbReference>
<dbReference type="Gene3D" id="3.40.47.10">
    <property type="match status" value="2"/>
</dbReference>
<dbReference type="PIRSF" id="PIRSF000429">
    <property type="entry name" value="Ac-CoA_Ac_transf"/>
    <property type="match status" value="1"/>
</dbReference>
<feature type="domain" description="Thiolase N-terminal" evidence="8">
    <location>
        <begin position="5"/>
        <end position="254"/>
    </location>
</feature>
<evidence type="ECO:0000313" key="10">
    <source>
        <dbReference type="EMBL" id="GEN81850.1"/>
    </source>
</evidence>
<dbReference type="OrthoDB" id="2774224at2"/>
<evidence type="ECO:0000256" key="1">
    <source>
        <dbReference type="ARBA" id="ARBA00010982"/>
    </source>
</evidence>
<dbReference type="PANTHER" id="PTHR18919:SF107">
    <property type="entry name" value="ACETYL-COA ACETYLTRANSFERASE, CYTOSOLIC"/>
    <property type="match status" value="1"/>
</dbReference>
<evidence type="ECO:0000256" key="4">
    <source>
        <dbReference type="ARBA" id="ARBA00023315"/>
    </source>
</evidence>
<organism evidence="10 11">
    <name type="scientific">Sporosarcina luteola</name>
    <dbReference type="NCBI Taxonomy" id="582850"/>
    <lineage>
        <taxon>Bacteria</taxon>
        <taxon>Bacillati</taxon>
        <taxon>Bacillota</taxon>
        <taxon>Bacilli</taxon>
        <taxon>Bacillales</taxon>
        <taxon>Caryophanaceae</taxon>
        <taxon>Sporosarcina</taxon>
    </lineage>
</organism>
<dbReference type="RefSeq" id="WP_147054315.1">
    <property type="nucleotide sequence ID" value="NZ_BJYL01000003.1"/>
</dbReference>
<comment type="caution">
    <text evidence="10">The sequence shown here is derived from an EMBL/GenBank/DDBJ whole genome shotgun (WGS) entry which is preliminary data.</text>
</comment>